<dbReference type="GO" id="GO:0035435">
    <property type="term" value="P:phosphate ion transmembrane transport"/>
    <property type="evidence" value="ECO:0000318"/>
    <property type="project" value="GO_Central"/>
</dbReference>
<accession>B8CA20</accession>
<evidence type="ECO:0000256" key="1">
    <source>
        <dbReference type="ARBA" id="ARBA00004448"/>
    </source>
</evidence>
<organism evidence="13 14">
    <name type="scientific">Thalassiosira pseudonana</name>
    <name type="common">Marine diatom</name>
    <name type="synonym">Cyclotella nana</name>
    <dbReference type="NCBI Taxonomy" id="35128"/>
    <lineage>
        <taxon>Eukaryota</taxon>
        <taxon>Sar</taxon>
        <taxon>Stramenopiles</taxon>
        <taxon>Ochrophyta</taxon>
        <taxon>Bacillariophyta</taxon>
        <taxon>Coscinodiscophyceae</taxon>
        <taxon>Thalassiosirophycidae</taxon>
        <taxon>Thalassiosirales</taxon>
        <taxon>Thalassiosiraceae</taxon>
        <taxon>Thalassiosira</taxon>
    </lineage>
</organism>
<feature type="repeat" description="Solcar" evidence="10">
    <location>
        <begin position="1"/>
        <end position="80"/>
    </location>
</feature>
<evidence type="ECO:0000256" key="8">
    <source>
        <dbReference type="ARBA" id="ARBA00023128"/>
    </source>
</evidence>
<dbReference type="PANTHER" id="PTHR45671:SF12">
    <property type="entry name" value="MITOCHONDRIAL PHOSPHATE CARRIER PROTEIN"/>
    <property type="match status" value="1"/>
</dbReference>
<dbReference type="HOGENOM" id="CLU_039456_1_0_1"/>
<comment type="similarity">
    <text evidence="2 11">Belongs to the mitochondrial carrier (TC 2.A.29) family.</text>
</comment>
<evidence type="ECO:0000256" key="4">
    <source>
        <dbReference type="ARBA" id="ARBA00022692"/>
    </source>
</evidence>
<dbReference type="GO" id="GO:0005743">
    <property type="term" value="C:mitochondrial inner membrane"/>
    <property type="evidence" value="ECO:0000318"/>
    <property type="project" value="GO_Central"/>
</dbReference>
<evidence type="ECO:0000313" key="13">
    <source>
        <dbReference type="EMBL" id="EED89607.1"/>
    </source>
</evidence>
<dbReference type="RefSeq" id="XP_002293146.1">
    <property type="nucleotide sequence ID" value="XM_002293110.1"/>
</dbReference>
<proteinExistence type="inferred from homology"/>
<feature type="repeat" description="Solcar" evidence="10">
    <location>
        <begin position="107"/>
        <end position="191"/>
    </location>
</feature>
<protein>
    <submittedName>
        <fullName evidence="13">Mitochondrial carrier protein-like protein</fullName>
    </submittedName>
</protein>
<feature type="transmembrane region" description="Helical" evidence="12">
    <location>
        <begin position="59"/>
        <end position="77"/>
    </location>
</feature>
<evidence type="ECO:0000313" key="14">
    <source>
        <dbReference type="Proteomes" id="UP000001449"/>
    </source>
</evidence>
<dbReference type="AlphaFoldDB" id="B8CA20"/>
<dbReference type="Pfam" id="PF00153">
    <property type="entry name" value="Mito_carr"/>
    <property type="match status" value="3"/>
</dbReference>
<dbReference type="GO" id="GO:1990547">
    <property type="term" value="P:mitochondrial phosphate ion transmembrane transport"/>
    <property type="evidence" value="ECO:0007669"/>
    <property type="project" value="InterPro"/>
</dbReference>
<keyword evidence="5" id="KW-0677">Repeat</keyword>
<evidence type="ECO:0000256" key="3">
    <source>
        <dbReference type="ARBA" id="ARBA00022448"/>
    </source>
</evidence>
<keyword evidence="3 11" id="KW-0813">Transport</keyword>
<evidence type="ECO:0000256" key="11">
    <source>
        <dbReference type="RuleBase" id="RU000488"/>
    </source>
</evidence>
<evidence type="ECO:0000256" key="7">
    <source>
        <dbReference type="ARBA" id="ARBA00022989"/>
    </source>
</evidence>
<dbReference type="InterPro" id="IPR018108">
    <property type="entry name" value="MCP_transmembrane"/>
</dbReference>
<dbReference type="PANTHER" id="PTHR45671">
    <property type="entry name" value="SOLUTE CARRIER FAMILY 25 (MITOCHONDRIAL CARRIER PHOSPHATE CARRIER), MEMBER 3, LIKE-RELATED-RELATED"/>
    <property type="match status" value="1"/>
</dbReference>
<dbReference type="InParanoid" id="B8CA20"/>
<keyword evidence="6" id="KW-0999">Mitochondrion inner membrane</keyword>
<keyword evidence="9 10" id="KW-0472">Membrane</keyword>
<sequence>MASGAICSSVAHLILTPIDVVKTKVQTQPEKYNSGIVGTFQKVWKDEGPLTFFDGWEPTFVGFFFSGAAGFFLTEWFRRQYSSILMASMMAQSTLTEMNAASFLSSYEIPLVAASAATSGFCCCFLLAPFDAVRIRTVSQPDFAGSIVGVTSRMVKEEGLLSLFSSVNVWFLKEIPYNIVKFVVFDTSVEYLYDMFPAAREDIRLSLVVSLVGGIAGGVAASIVSNPADVVVSELKKTKTKMTPLEAVERLKERNGYKAFATGLSLRMIFYSLLVSLQFLLYDAVRIGLSVGSDDMKLYLNVLGAALKETTA</sequence>
<evidence type="ECO:0000256" key="10">
    <source>
        <dbReference type="PROSITE-ProRule" id="PRU00282"/>
    </source>
</evidence>
<dbReference type="EMBL" id="CM000647">
    <property type="protein sequence ID" value="EED89607.1"/>
    <property type="molecule type" value="Genomic_DNA"/>
</dbReference>
<reference evidence="13 14" key="2">
    <citation type="journal article" date="2008" name="Nature">
        <title>The Phaeodactylum genome reveals the evolutionary history of diatom genomes.</title>
        <authorList>
            <person name="Bowler C."/>
            <person name="Allen A.E."/>
            <person name="Badger J.H."/>
            <person name="Grimwood J."/>
            <person name="Jabbari K."/>
            <person name="Kuo A."/>
            <person name="Maheswari U."/>
            <person name="Martens C."/>
            <person name="Maumus F."/>
            <person name="Otillar R.P."/>
            <person name="Rayko E."/>
            <person name="Salamov A."/>
            <person name="Vandepoele K."/>
            <person name="Beszteri B."/>
            <person name="Gruber A."/>
            <person name="Heijde M."/>
            <person name="Katinka M."/>
            <person name="Mock T."/>
            <person name="Valentin K."/>
            <person name="Verret F."/>
            <person name="Berges J.A."/>
            <person name="Brownlee C."/>
            <person name="Cadoret J.P."/>
            <person name="Chiovitti A."/>
            <person name="Choi C.J."/>
            <person name="Coesel S."/>
            <person name="De Martino A."/>
            <person name="Detter J.C."/>
            <person name="Durkin C."/>
            <person name="Falciatore A."/>
            <person name="Fournet J."/>
            <person name="Haruta M."/>
            <person name="Huysman M.J."/>
            <person name="Jenkins B.D."/>
            <person name="Jiroutova K."/>
            <person name="Jorgensen R.E."/>
            <person name="Joubert Y."/>
            <person name="Kaplan A."/>
            <person name="Kroger N."/>
            <person name="Kroth P.G."/>
            <person name="La Roche J."/>
            <person name="Lindquist E."/>
            <person name="Lommer M."/>
            <person name="Martin-Jezequel V."/>
            <person name="Lopez P.J."/>
            <person name="Lucas S."/>
            <person name="Mangogna M."/>
            <person name="McGinnis K."/>
            <person name="Medlin L.K."/>
            <person name="Montsant A."/>
            <person name="Oudot-Le Secq M.P."/>
            <person name="Napoli C."/>
            <person name="Obornik M."/>
            <person name="Parker M.S."/>
            <person name="Petit J.L."/>
            <person name="Porcel B.M."/>
            <person name="Poulsen N."/>
            <person name="Robison M."/>
            <person name="Rychlewski L."/>
            <person name="Rynearson T.A."/>
            <person name="Schmutz J."/>
            <person name="Shapiro H."/>
            <person name="Siaut M."/>
            <person name="Stanley M."/>
            <person name="Sussman M.R."/>
            <person name="Taylor A.R."/>
            <person name="Vardi A."/>
            <person name="von Dassow P."/>
            <person name="Vyverman W."/>
            <person name="Willis A."/>
            <person name="Wyrwicz L.S."/>
            <person name="Rokhsar D.S."/>
            <person name="Weissenbach J."/>
            <person name="Armbrust E.V."/>
            <person name="Green B.R."/>
            <person name="Van de Peer Y."/>
            <person name="Grigoriev I.V."/>
        </authorList>
    </citation>
    <scope>NUCLEOTIDE SEQUENCE [LARGE SCALE GENOMIC DNA]</scope>
    <source>
        <strain evidence="13 14">CCMP1335</strain>
    </source>
</reference>
<reference evidence="13 14" key="1">
    <citation type="journal article" date="2004" name="Science">
        <title>The genome of the diatom Thalassiosira pseudonana: ecology, evolution, and metabolism.</title>
        <authorList>
            <person name="Armbrust E.V."/>
            <person name="Berges J.A."/>
            <person name="Bowler C."/>
            <person name="Green B.R."/>
            <person name="Martinez D."/>
            <person name="Putnam N.H."/>
            <person name="Zhou S."/>
            <person name="Allen A.E."/>
            <person name="Apt K.E."/>
            <person name="Bechner M."/>
            <person name="Brzezinski M.A."/>
            <person name="Chaal B.K."/>
            <person name="Chiovitti A."/>
            <person name="Davis A.K."/>
            <person name="Demarest M.S."/>
            <person name="Detter J.C."/>
            <person name="Glavina T."/>
            <person name="Goodstein D."/>
            <person name="Hadi M.Z."/>
            <person name="Hellsten U."/>
            <person name="Hildebrand M."/>
            <person name="Jenkins B.D."/>
            <person name="Jurka J."/>
            <person name="Kapitonov V.V."/>
            <person name="Kroger N."/>
            <person name="Lau W.W."/>
            <person name="Lane T.W."/>
            <person name="Larimer F.W."/>
            <person name="Lippmeier J.C."/>
            <person name="Lucas S."/>
            <person name="Medina M."/>
            <person name="Montsant A."/>
            <person name="Obornik M."/>
            <person name="Parker M.S."/>
            <person name="Palenik B."/>
            <person name="Pazour G.J."/>
            <person name="Richardson P.M."/>
            <person name="Rynearson T.A."/>
            <person name="Saito M.A."/>
            <person name="Schwartz D.C."/>
            <person name="Thamatrakoln K."/>
            <person name="Valentin K."/>
            <person name="Vardi A."/>
            <person name="Wilkerson F.P."/>
            <person name="Rokhsar D.S."/>
        </authorList>
    </citation>
    <scope>NUCLEOTIDE SEQUENCE [LARGE SCALE GENOMIC DNA]</scope>
    <source>
        <strain evidence="13 14">CCMP1335</strain>
    </source>
</reference>
<keyword evidence="8" id="KW-0496">Mitochondrion</keyword>
<feature type="transmembrane region" description="Helical" evidence="12">
    <location>
        <begin position="205"/>
        <end position="224"/>
    </location>
</feature>
<evidence type="ECO:0000256" key="2">
    <source>
        <dbReference type="ARBA" id="ARBA00006375"/>
    </source>
</evidence>
<name>B8CA20_THAPS</name>
<dbReference type="SUPFAM" id="SSF103506">
    <property type="entry name" value="Mitochondrial carrier"/>
    <property type="match status" value="1"/>
</dbReference>
<feature type="repeat" description="Solcar" evidence="10">
    <location>
        <begin position="205"/>
        <end position="288"/>
    </location>
</feature>
<keyword evidence="14" id="KW-1185">Reference proteome</keyword>
<dbReference type="PROSITE" id="PS50920">
    <property type="entry name" value="SOLCAR"/>
    <property type="match status" value="3"/>
</dbReference>
<dbReference type="GeneID" id="7449381"/>
<dbReference type="InterPro" id="IPR023395">
    <property type="entry name" value="MCP_dom_sf"/>
</dbReference>
<keyword evidence="7 12" id="KW-1133">Transmembrane helix</keyword>
<feature type="transmembrane region" description="Helical" evidence="12">
    <location>
        <begin position="268"/>
        <end position="289"/>
    </location>
</feature>
<evidence type="ECO:0000256" key="9">
    <source>
        <dbReference type="ARBA" id="ARBA00023136"/>
    </source>
</evidence>
<dbReference type="InterPro" id="IPR044677">
    <property type="entry name" value="SLC25A3/Pic2/Mir1-like"/>
</dbReference>
<evidence type="ECO:0000256" key="6">
    <source>
        <dbReference type="ARBA" id="ARBA00022792"/>
    </source>
</evidence>
<dbReference type="STRING" id="35128.B8CA20"/>
<dbReference type="KEGG" id="tps:THAPSDRAFT_263873"/>
<dbReference type="GO" id="GO:0005315">
    <property type="term" value="F:phosphate transmembrane transporter activity"/>
    <property type="evidence" value="ECO:0000318"/>
    <property type="project" value="GO_Central"/>
</dbReference>
<evidence type="ECO:0000256" key="5">
    <source>
        <dbReference type="ARBA" id="ARBA00022737"/>
    </source>
</evidence>
<keyword evidence="4 10" id="KW-0812">Transmembrane</keyword>
<dbReference type="eggNOG" id="KOG0767">
    <property type="taxonomic scope" value="Eukaryota"/>
</dbReference>
<dbReference type="OMA" id="ICEEFSM"/>
<evidence type="ECO:0000256" key="12">
    <source>
        <dbReference type="SAM" id="Phobius"/>
    </source>
</evidence>
<dbReference type="PaxDb" id="35128-Thaps263873"/>
<gene>
    <name evidence="13" type="ORF">THAPSDRAFT_263873</name>
</gene>
<dbReference type="Proteomes" id="UP000001449">
    <property type="component" value="Chromosome 12"/>
</dbReference>
<dbReference type="Gene3D" id="1.50.40.10">
    <property type="entry name" value="Mitochondrial carrier domain"/>
    <property type="match status" value="2"/>
</dbReference>
<comment type="subcellular location">
    <subcellularLocation>
        <location evidence="1">Mitochondrion inner membrane</location>
        <topology evidence="1">Multi-pass membrane protein</topology>
    </subcellularLocation>
</comment>